<dbReference type="PIRSF" id="PIRSF001296">
    <property type="entry name" value="K_ATPase_KdpC"/>
    <property type="match status" value="1"/>
</dbReference>
<dbReference type="AlphaFoldDB" id="A0A7W9SSV3"/>
<evidence type="ECO:0000256" key="3">
    <source>
        <dbReference type="ARBA" id="ARBA00022538"/>
    </source>
</evidence>
<evidence type="ECO:0000313" key="14">
    <source>
        <dbReference type="Proteomes" id="UP000520814"/>
    </source>
</evidence>
<sequence length="190" mass="19688">MKNQLRPALVSVALFTLVTGFLFPGAVTAVAALAFPKQAHGSLVVKAGKVIGSTLIGQNFTKPEYFHPRPSAAGNGFDGTSSGSTNLGPTSAKLRTQQTDLTSAYRTENTLDASGTVPVDAVTRSASGLDPHISPENALLQAARVAKARGKSLESVKALVAQHTEGRTFGVLGEPRVNVLALNLALDGLQ</sequence>
<comment type="subcellular location">
    <subcellularLocation>
        <location evidence="11">Cell membrane</location>
        <topology evidence="11">Single-pass membrane protein</topology>
    </subcellularLocation>
</comment>
<evidence type="ECO:0000256" key="1">
    <source>
        <dbReference type="ARBA" id="ARBA00022448"/>
    </source>
</evidence>
<evidence type="ECO:0000256" key="10">
    <source>
        <dbReference type="ARBA" id="ARBA00023136"/>
    </source>
</evidence>
<comment type="function">
    <text evidence="11">Part of the high-affinity ATP-driven potassium transport (or Kdp) system, which catalyzes the hydrolysis of ATP coupled with the electrogenic transport of potassium into the cytoplasm. This subunit acts as a catalytic chaperone that increases the ATP-binding affinity of the ATP-hydrolyzing subunit KdpB by the formation of a transient KdpB/KdpC/ATP ternary complex.</text>
</comment>
<dbReference type="GO" id="GO:0005886">
    <property type="term" value="C:plasma membrane"/>
    <property type="evidence" value="ECO:0007669"/>
    <property type="project" value="UniProtKB-SubCell"/>
</dbReference>
<evidence type="ECO:0000256" key="4">
    <source>
        <dbReference type="ARBA" id="ARBA00022692"/>
    </source>
</evidence>
<keyword evidence="7 11" id="KW-0630">Potassium</keyword>
<dbReference type="GO" id="GO:0008556">
    <property type="term" value="F:P-type potassium transmembrane transporter activity"/>
    <property type="evidence" value="ECO:0007669"/>
    <property type="project" value="InterPro"/>
</dbReference>
<keyword evidence="6 11" id="KW-0067">ATP-binding</keyword>
<keyword evidence="1 11" id="KW-0813">Transport</keyword>
<evidence type="ECO:0000256" key="6">
    <source>
        <dbReference type="ARBA" id="ARBA00022840"/>
    </source>
</evidence>
<name>A0A7W9SSV3_ARMRO</name>
<keyword evidence="5 11" id="KW-0547">Nucleotide-binding</keyword>
<evidence type="ECO:0000256" key="5">
    <source>
        <dbReference type="ARBA" id="ARBA00022741"/>
    </source>
</evidence>
<keyword evidence="2 11" id="KW-1003">Cell membrane</keyword>
<evidence type="ECO:0000256" key="11">
    <source>
        <dbReference type="HAMAP-Rule" id="MF_00276"/>
    </source>
</evidence>
<evidence type="ECO:0000256" key="2">
    <source>
        <dbReference type="ARBA" id="ARBA00022475"/>
    </source>
</evidence>
<dbReference type="PANTHER" id="PTHR30042:SF2">
    <property type="entry name" value="POTASSIUM-TRANSPORTING ATPASE KDPC SUBUNIT"/>
    <property type="match status" value="1"/>
</dbReference>
<comment type="similarity">
    <text evidence="11">Belongs to the KdpC family.</text>
</comment>
<dbReference type="RefSeq" id="WP_184200828.1">
    <property type="nucleotide sequence ID" value="NZ_JACHGW010000004.1"/>
</dbReference>
<keyword evidence="4 11" id="KW-0812">Transmembrane</keyword>
<organism evidence="13 14">
    <name type="scientific">Armatimonas rosea</name>
    <dbReference type="NCBI Taxonomy" id="685828"/>
    <lineage>
        <taxon>Bacteria</taxon>
        <taxon>Bacillati</taxon>
        <taxon>Armatimonadota</taxon>
        <taxon>Armatimonadia</taxon>
        <taxon>Armatimonadales</taxon>
        <taxon>Armatimonadaceae</taxon>
        <taxon>Armatimonas</taxon>
    </lineage>
</organism>
<dbReference type="NCBIfam" id="NF001454">
    <property type="entry name" value="PRK00315.1"/>
    <property type="match status" value="1"/>
</dbReference>
<keyword evidence="10 11" id="KW-0472">Membrane</keyword>
<protein>
    <recommendedName>
        <fullName evidence="11">Potassium-transporting ATPase KdpC subunit</fullName>
    </recommendedName>
    <alternativeName>
        <fullName evidence="11">ATP phosphohydrolase [potassium-transporting] C chain</fullName>
    </alternativeName>
    <alternativeName>
        <fullName evidence="11">Potassium-binding and translocating subunit C</fullName>
    </alternativeName>
    <alternativeName>
        <fullName evidence="11">Potassium-translocating ATPase C chain</fullName>
    </alternativeName>
</protein>
<dbReference type="Proteomes" id="UP000520814">
    <property type="component" value="Unassembled WGS sequence"/>
</dbReference>
<keyword evidence="8 11" id="KW-1133">Transmembrane helix</keyword>
<proteinExistence type="inferred from homology"/>
<evidence type="ECO:0000256" key="12">
    <source>
        <dbReference type="SAM" id="MobiDB-lite"/>
    </source>
</evidence>
<feature type="region of interest" description="Disordered" evidence="12">
    <location>
        <begin position="69"/>
        <end position="91"/>
    </location>
</feature>
<dbReference type="PANTHER" id="PTHR30042">
    <property type="entry name" value="POTASSIUM-TRANSPORTING ATPASE C CHAIN"/>
    <property type="match status" value="1"/>
</dbReference>
<reference evidence="13 14" key="1">
    <citation type="submission" date="2020-08" db="EMBL/GenBank/DDBJ databases">
        <title>Genomic Encyclopedia of Type Strains, Phase IV (KMG-IV): sequencing the most valuable type-strain genomes for metagenomic binning, comparative biology and taxonomic classification.</title>
        <authorList>
            <person name="Goeker M."/>
        </authorList>
    </citation>
    <scope>NUCLEOTIDE SEQUENCE [LARGE SCALE GENOMIC DNA]</scope>
    <source>
        <strain evidence="13 14">DSM 23562</strain>
    </source>
</reference>
<comment type="caution">
    <text evidence="13">The sequence shown here is derived from an EMBL/GenBank/DDBJ whole genome shotgun (WGS) entry which is preliminary data.</text>
</comment>
<evidence type="ECO:0000256" key="9">
    <source>
        <dbReference type="ARBA" id="ARBA00023065"/>
    </source>
</evidence>
<keyword evidence="3 11" id="KW-0633">Potassium transport</keyword>
<evidence type="ECO:0000313" key="13">
    <source>
        <dbReference type="EMBL" id="MBB6052211.1"/>
    </source>
</evidence>
<keyword evidence="14" id="KW-1185">Reference proteome</keyword>
<dbReference type="EMBL" id="JACHGW010000004">
    <property type="protein sequence ID" value="MBB6052211.1"/>
    <property type="molecule type" value="Genomic_DNA"/>
</dbReference>
<evidence type="ECO:0000256" key="8">
    <source>
        <dbReference type="ARBA" id="ARBA00022989"/>
    </source>
</evidence>
<keyword evidence="9 11" id="KW-0406">Ion transport</keyword>
<accession>A0A7W9SSV3</accession>
<gene>
    <name evidence="11" type="primary">kdpC</name>
    <name evidence="13" type="ORF">HNQ39_004032</name>
</gene>
<dbReference type="NCBIfam" id="TIGR00681">
    <property type="entry name" value="kdpC"/>
    <property type="match status" value="1"/>
</dbReference>
<dbReference type="InterPro" id="IPR003820">
    <property type="entry name" value="KdpC"/>
</dbReference>
<dbReference type="Pfam" id="PF02669">
    <property type="entry name" value="KdpC"/>
    <property type="match status" value="1"/>
</dbReference>
<dbReference type="GO" id="GO:0005524">
    <property type="term" value="F:ATP binding"/>
    <property type="evidence" value="ECO:0007669"/>
    <property type="project" value="UniProtKB-UniRule"/>
</dbReference>
<dbReference type="HAMAP" id="MF_00276">
    <property type="entry name" value="KdpC"/>
    <property type="match status" value="1"/>
</dbReference>
<evidence type="ECO:0000256" key="7">
    <source>
        <dbReference type="ARBA" id="ARBA00022958"/>
    </source>
</evidence>
<feature type="compositionally biased region" description="Polar residues" evidence="12">
    <location>
        <begin position="78"/>
        <end position="91"/>
    </location>
</feature>
<comment type="subunit">
    <text evidence="11">The system is composed of three essential subunits: KdpA, KdpB and KdpC.</text>
</comment>